<sequence length="239" mass="25256">MSDKQTVLGRITQLAKANINALLDHAEDPGKMLDQLVRDYTNTIAEAEDAVAQTIGNLRMAEQDHAADLAASAGWGQKAAAASTRADQMRATGNTTDAEKFDNLARLAIAKQIDADRSAADAKPLLASQAHVVENLKAGLIAMKEKLSDLKTRRDSLVARQKTAEAQSLVQGAISSISVLDPTTEISRFEDVVRRAEAHAAGQAEVAGASLDAQFEELNAAGDSLEVEARLAALKAGSQ</sequence>
<reference evidence="3 4" key="1">
    <citation type="submission" date="2020-07" db="EMBL/GenBank/DDBJ databases">
        <title>Sequencing the genomes of 1000 actinobacteria strains.</title>
        <authorList>
            <person name="Klenk H.-P."/>
        </authorList>
    </citation>
    <scope>NUCLEOTIDE SEQUENCE [LARGE SCALE GENOMIC DNA]</scope>
    <source>
        <strain evidence="3 4">DSM 19970</strain>
    </source>
</reference>
<evidence type="ECO:0000256" key="2">
    <source>
        <dbReference type="SAM" id="Coils"/>
    </source>
</evidence>
<dbReference type="Proteomes" id="UP000547973">
    <property type="component" value="Unassembled WGS sequence"/>
</dbReference>
<dbReference type="InterPro" id="IPR007157">
    <property type="entry name" value="PspA_VIPP1"/>
</dbReference>
<evidence type="ECO:0000313" key="4">
    <source>
        <dbReference type="Proteomes" id="UP000547973"/>
    </source>
</evidence>
<dbReference type="EMBL" id="JACBZO010000001">
    <property type="protein sequence ID" value="NYI40331.1"/>
    <property type="molecule type" value="Genomic_DNA"/>
</dbReference>
<keyword evidence="4" id="KW-1185">Reference proteome</keyword>
<dbReference type="RefSeq" id="WP_062076317.1">
    <property type="nucleotide sequence ID" value="NZ_BBRC01000033.1"/>
</dbReference>
<dbReference type="AlphaFoldDB" id="A0A7Y9ZBJ9"/>
<dbReference type="PANTHER" id="PTHR31088">
    <property type="entry name" value="MEMBRANE-ASSOCIATED PROTEIN VIPP1, CHLOROPLASTIC"/>
    <property type="match status" value="1"/>
</dbReference>
<name>A0A7Y9ZBJ9_9MICO</name>
<protein>
    <submittedName>
        <fullName evidence="3">Phage shock protein A</fullName>
    </submittedName>
</protein>
<comment type="caution">
    <text evidence="3">The sequence shown here is derived from an EMBL/GenBank/DDBJ whole genome shotgun (WGS) entry which is preliminary data.</text>
</comment>
<dbReference type="Pfam" id="PF04012">
    <property type="entry name" value="PspA_IM30"/>
    <property type="match status" value="1"/>
</dbReference>
<gene>
    <name evidence="3" type="ORF">BKA03_000450</name>
</gene>
<evidence type="ECO:0000256" key="1">
    <source>
        <dbReference type="ARBA" id="ARBA00043985"/>
    </source>
</evidence>
<evidence type="ECO:0000313" key="3">
    <source>
        <dbReference type="EMBL" id="NYI40331.1"/>
    </source>
</evidence>
<accession>A0A7Y9ZBJ9</accession>
<comment type="similarity">
    <text evidence="1">Belongs to the PspA/Vipp/IM30 family.</text>
</comment>
<feature type="coiled-coil region" evidence="2">
    <location>
        <begin position="133"/>
        <end position="167"/>
    </location>
</feature>
<organism evidence="3 4">
    <name type="scientific">Demequina lutea</name>
    <dbReference type="NCBI Taxonomy" id="431489"/>
    <lineage>
        <taxon>Bacteria</taxon>
        <taxon>Bacillati</taxon>
        <taxon>Actinomycetota</taxon>
        <taxon>Actinomycetes</taxon>
        <taxon>Micrococcales</taxon>
        <taxon>Demequinaceae</taxon>
        <taxon>Demequina</taxon>
    </lineage>
</organism>
<dbReference type="PANTHER" id="PTHR31088:SF6">
    <property type="entry name" value="PHAGE SHOCK PROTEIN A"/>
    <property type="match status" value="1"/>
</dbReference>
<dbReference type="OrthoDB" id="9779630at2"/>
<keyword evidence="2" id="KW-0175">Coiled coil</keyword>
<proteinExistence type="inferred from homology"/>